<gene>
    <name evidence="1" type="ORF">VaNZ11_000785</name>
</gene>
<comment type="caution">
    <text evidence="1">The sequence shown here is derived from an EMBL/GenBank/DDBJ whole genome shotgun (WGS) entry which is preliminary data.</text>
</comment>
<evidence type="ECO:0000313" key="1">
    <source>
        <dbReference type="EMBL" id="GLI59095.1"/>
    </source>
</evidence>
<dbReference type="Proteomes" id="UP001165090">
    <property type="component" value="Unassembled WGS sequence"/>
</dbReference>
<evidence type="ECO:0008006" key="3">
    <source>
        <dbReference type="Google" id="ProtNLM"/>
    </source>
</evidence>
<accession>A0ABQ5RNG0</accession>
<reference evidence="1 2" key="1">
    <citation type="journal article" date="2023" name="IScience">
        <title>Expanded male sex-determining region conserved during the evolution of homothallism in the green alga Volvox.</title>
        <authorList>
            <person name="Yamamoto K."/>
            <person name="Matsuzaki R."/>
            <person name="Mahakham W."/>
            <person name="Heman W."/>
            <person name="Sekimoto H."/>
            <person name="Kawachi M."/>
            <person name="Minakuchi Y."/>
            <person name="Toyoda A."/>
            <person name="Nozaki H."/>
        </authorList>
    </citation>
    <scope>NUCLEOTIDE SEQUENCE [LARGE SCALE GENOMIC DNA]</scope>
    <source>
        <strain evidence="1 2">NIES-4468</strain>
    </source>
</reference>
<dbReference type="Pfam" id="PF14223">
    <property type="entry name" value="Retrotran_gag_2"/>
    <property type="match status" value="1"/>
</dbReference>
<keyword evidence="2" id="KW-1185">Reference proteome</keyword>
<dbReference type="EMBL" id="BSDZ01000003">
    <property type="protein sequence ID" value="GLI59095.1"/>
    <property type="molecule type" value="Genomic_DNA"/>
</dbReference>
<organism evidence="1 2">
    <name type="scientific">Volvox africanus</name>
    <dbReference type="NCBI Taxonomy" id="51714"/>
    <lineage>
        <taxon>Eukaryota</taxon>
        <taxon>Viridiplantae</taxon>
        <taxon>Chlorophyta</taxon>
        <taxon>core chlorophytes</taxon>
        <taxon>Chlorophyceae</taxon>
        <taxon>CS clade</taxon>
        <taxon>Chlamydomonadales</taxon>
        <taxon>Volvocaceae</taxon>
        <taxon>Volvox</taxon>
    </lineage>
</organism>
<sequence length="181" mass="20306">MGKWKGDSLKDIKDYIRWSRRAKLHLKEEKLWSENTDRPISAGDKAEDAKTALCTMVGDDFLKEIEEATTAAAGWDLLKTMFVKQMSLQQQEYNAKLSTIKKRDTESIDDYLRRASEYVEILKATSFNVPDGIIVSNIMMGLPPAYDMTCAILSAAAKFHEATVKTIAPALKATELKILGK</sequence>
<protein>
    <recommendedName>
        <fullName evidence="3">Retrotransposon gag domain-containing protein</fullName>
    </recommendedName>
</protein>
<evidence type="ECO:0000313" key="2">
    <source>
        <dbReference type="Proteomes" id="UP001165090"/>
    </source>
</evidence>
<proteinExistence type="predicted"/>
<name>A0ABQ5RNG0_9CHLO</name>
<feature type="non-terminal residue" evidence="1">
    <location>
        <position position="181"/>
    </location>
</feature>